<proteinExistence type="inferred from homology"/>
<evidence type="ECO:0000256" key="4">
    <source>
        <dbReference type="ARBA" id="ARBA00022840"/>
    </source>
</evidence>
<keyword evidence="1 8" id="KW-0808">Transferase</keyword>
<evidence type="ECO:0000256" key="6">
    <source>
        <dbReference type="ARBA" id="ARBA00023277"/>
    </source>
</evidence>
<dbReference type="PANTHER" id="PTHR43435:SF4">
    <property type="entry name" value="FGGY CARBOHYDRATE KINASE DOMAIN-CONTAINING PROTEIN"/>
    <property type="match status" value="1"/>
</dbReference>
<dbReference type="Proteomes" id="UP001629953">
    <property type="component" value="Unassembled WGS sequence"/>
</dbReference>
<name>A0ABW9GAM3_9GAMM</name>
<evidence type="ECO:0000256" key="1">
    <source>
        <dbReference type="ARBA" id="ARBA00022679"/>
    </source>
</evidence>
<comment type="pathway">
    <text evidence="8">Carbohydrate degradation; L-arabinose degradation via L-ribulose; D-xylulose 5-phosphate from L-arabinose (bacterial route): step 2/3.</text>
</comment>
<dbReference type="EMBL" id="JBEQCT010000008">
    <property type="protein sequence ID" value="MFM2486429.1"/>
    <property type="molecule type" value="Genomic_DNA"/>
</dbReference>
<dbReference type="InterPro" id="IPR000577">
    <property type="entry name" value="Carb_kinase_FGGY"/>
</dbReference>
<dbReference type="Gene3D" id="3.30.420.40">
    <property type="match status" value="1"/>
</dbReference>
<dbReference type="CDD" id="cd07781">
    <property type="entry name" value="ASKHA_NBD_FGGY_L-RBK"/>
    <property type="match status" value="1"/>
</dbReference>
<comment type="similarity">
    <text evidence="8">Belongs to the ribulokinase family.</text>
</comment>
<dbReference type="InterPro" id="IPR043129">
    <property type="entry name" value="ATPase_NBD"/>
</dbReference>
<dbReference type="PIRSF" id="PIRSF000538">
    <property type="entry name" value="GlpK"/>
    <property type="match status" value="1"/>
</dbReference>
<evidence type="ECO:0000256" key="5">
    <source>
        <dbReference type="ARBA" id="ARBA00022935"/>
    </source>
</evidence>
<sequence length="558" mass="60759">MDMTQHDAYVVGLDFGSDSVRALVVNTQNGEEISSGVSYYPRWQQHLYCDATHTQFRHHPLDYIESMTDAVRTALSQLADPIVAQIVGIGVDTTGSTPAPIDADGQILALRPEFSENPNAMFVLWKDHTSIKMAERINTLAHSGDYPDYTNFIGGIYSAEWFWAKAAHVSEVDSSVAQSAYSWVELADWIPALLSNNTAPQKLKHGICAAGHKALWHESWGGLPAQDFLSAISSTFDGIRERMFDCVYTAEQKAGDLSPEWAEKLGLPPGIAIAIGAFDCHMGAVGAGAGAADLVKVMGTSTCDILMVPETDIKDKTIKGICGQVKGSARPDMIALEAGQSGFGDIYAWFKQVLLWPLAHLAKTDSNAQQQLDMLSDWLIPQLSEAAQSYSPDLHSPLAIDWHSGRRTPYANQRVTGAISQLNLGSDAPAMFHALVESTAHGAKAIMDCMTEQGTRVERVIAIGGISKKSPFVMQLCADVMGQPIAVVESEQCCALGAAIFAAVAANIYTDSANAQQAMASKICKHYQPDQQRHQFYLQRHQQYQSLGKFIEHHSTQE</sequence>
<evidence type="ECO:0000256" key="2">
    <source>
        <dbReference type="ARBA" id="ARBA00022741"/>
    </source>
</evidence>
<dbReference type="InterPro" id="IPR018485">
    <property type="entry name" value="FGGY_C"/>
</dbReference>
<dbReference type="InterPro" id="IPR005929">
    <property type="entry name" value="Ribulokinase"/>
</dbReference>
<keyword evidence="11" id="KW-1185">Reference proteome</keyword>
<dbReference type="EC" id="2.7.1.16" evidence="7 8"/>
<keyword evidence="3 8" id="KW-0418">Kinase</keyword>
<feature type="domain" description="Carbohydrate kinase FGGY C-terminal" evidence="9">
    <location>
        <begin position="295"/>
        <end position="506"/>
    </location>
</feature>
<keyword evidence="5 8" id="KW-0054">Arabinose catabolism</keyword>
<comment type="caution">
    <text evidence="10">The sequence shown here is derived from an EMBL/GenBank/DDBJ whole genome shotgun (WGS) entry which is preliminary data.</text>
</comment>
<dbReference type="SUPFAM" id="SSF53067">
    <property type="entry name" value="Actin-like ATPase domain"/>
    <property type="match status" value="2"/>
</dbReference>
<evidence type="ECO:0000256" key="8">
    <source>
        <dbReference type="RuleBase" id="RU003455"/>
    </source>
</evidence>
<dbReference type="GO" id="GO:0008741">
    <property type="term" value="F:ribulokinase activity"/>
    <property type="evidence" value="ECO:0007669"/>
    <property type="project" value="UniProtKB-EC"/>
</dbReference>
<evidence type="ECO:0000256" key="7">
    <source>
        <dbReference type="NCBIfam" id="TIGR01234"/>
    </source>
</evidence>
<dbReference type="Pfam" id="PF02782">
    <property type="entry name" value="FGGY_C"/>
    <property type="match status" value="1"/>
</dbReference>
<evidence type="ECO:0000313" key="10">
    <source>
        <dbReference type="EMBL" id="MFM2486429.1"/>
    </source>
</evidence>
<gene>
    <name evidence="10" type="ORF">ABUE30_15425</name>
</gene>
<dbReference type="NCBIfam" id="NF003154">
    <property type="entry name" value="PRK04123.1"/>
    <property type="match status" value="1"/>
</dbReference>
<reference evidence="10 11" key="1">
    <citation type="journal article" date="2013" name="Int. J. Syst. Evol. Microbiol.">
        <title>Celerinatantimonas yamalensis sp. nov., a cold-adapted diazotrophic bacterium from a cold permafrost brine.</title>
        <authorList>
            <person name="Shcherbakova V."/>
            <person name="Chuvilskaya N."/>
            <person name="Rivkina E."/>
            <person name="Demidov N."/>
            <person name="Uchaeva V."/>
            <person name="Suetin S."/>
            <person name="Suzina N."/>
            <person name="Gilichinsky D."/>
        </authorList>
    </citation>
    <scope>NUCLEOTIDE SEQUENCE [LARGE SCALE GENOMIC DNA]</scope>
    <source>
        <strain evidence="10 11">C7</strain>
    </source>
</reference>
<accession>A0ABW9GAM3</accession>
<dbReference type="RefSeq" id="WP_408624728.1">
    <property type="nucleotide sequence ID" value="NZ_JBEQCT010000008.1"/>
</dbReference>
<dbReference type="PANTHER" id="PTHR43435">
    <property type="entry name" value="RIBULOKINASE"/>
    <property type="match status" value="1"/>
</dbReference>
<organism evidence="10 11">
    <name type="scientific">Celerinatantimonas yamalensis</name>
    <dbReference type="NCBI Taxonomy" id="559956"/>
    <lineage>
        <taxon>Bacteria</taxon>
        <taxon>Pseudomonadati</taxon>
        <taxon>Pseudomonadota</taxon>
        <taxon>Gammaproteobacteria</taxon>
        <taxon>Celerinatantimonadaceae</taxon>
        <taxon>Celerinatantimonas</taxon>
    </lineage>
</organism>
<comment type="catalytic activity">
    <reaction evidence="8">
        <text>L-ribulose + ATP = L-ribulose 5-phosphate + ADP + H(+)</text>
        <dbReference type="Rhea" id="RHEA:22072"/>
        <dbReference type="ChEBI" id="CHEBI:15378"/>
        <dbReference type="ChEBI" id="CHEBI:16880"/>
        <dbReference type="ChEBI" id="CHEBI:30616"/>
        <dbReference type="ChEBI" id="CHEBI:58226"/>
        <dbReference type="ChEBI" id="CHEBI:456216"/>
        <dbReference type="EC" id="2.7.1.16"/>
    </reaction>
</comment>
<protein>
    <recommendedName>
        <fullName evidence="7 8">Ribulokinase</fullName>
        <ecNumber evidence="7 8">2.7.1.16</ecNumber>
    </recommendedName>
</protein>
<keyword evidence="6 8" id="KW-0119">Carbohydrate metabolism</keyword>
<evidence type="ECO:0000313" key="11">
    <source>
        <dbReference type="Proteomes" id="UP001629953"/>
    </source>
</evidence>
<keyword evidence="2" id="KW-0547">Nucleotide-binding</keyword>
<dbReference type="NCBIfam" id="TIGR01234">
    <property type="entry name" value="L-ribulokinase"/>
    <property type="match status" value="1"/>
</dbReference>
<evidence type="ECO:0000259" key="9">
    <source>
        <dbReference type="Pfam" id="PF02782"/>
    </source>
</evidence>
<evidence type="ECO:0000256" key="3">
    <source>
        <dbReference type="ARBA" id="ARBA00022777"/>
    </source>
</evidence>
<keyword evidence="4" id="KW-0067">ATP-binding</keyword>
<dbReference type="Gene3D" id="1.20.58.2240">
    <property type="match status" value="1"/>
</dbReference>